<keyword evidence="2" id="KW-0255">Endonuclease</keyword>
<gene>
    <name evidence="2" type="ORF">ACFQJ9_00575</name>
    <name evidence="3" type="ORF">ACFQJ9_05680</name>
</gene>
<dbReference type="AlphaFoldDB" id="A0ABD5YXA6"/>
<dbReference type="RefSeq" id="WP_279528866.1">
    <property type="nucleotide sequence ID" value="NZ_CP122312.1"/>
</dbReference>
<comment type="caution">
    <text evidence="2">The sequence shown here is derived from an EMBL/GenBank/DDBJ whole genome shotgun (WGS) entry which is preliminary data.</text>
</comment>
<dbReference type="GO" id="GO:0004519">
    <property type="term" value="F:endonuclease activity"/>
    <property type="evidence" value="ECO:0007669"/>
    <property type="project" value="UniProtKB-KW"/>
</dbReference>
<evidence type="ECO:0000313" key="4">
    <source>
        <dbReference type="Proteomes" id="UP001596447"/>
    </source>
</evidence>
<reference evidence="2" key="3">
    <citation type="submission" date="2024-09" db="EMBL/GenBank/DDBJ databases">
        <authorList>
            <person name="Sun Q."/>
        </authorList>
    </citation>
    <scope>NUCLEOTIDE SEQUENCE</scope>
    <source>
        <strain evidence="2">NBRC 114356</strain>
    </source>
</reference>
<protein>
    <submittedName>
        <fullName evidence="2">HNH endonuclease</fullName>
    </submittedName>
</protein>
<name>A0ABD5YXA6_9EURY</name>
<dbReference type="Proteomes" id="UP001596447">
    <property type="component" value="Unassembled WGS sequence"/>
</dbReference>
<organism evidence="2 4">
    <name type="scientific">Halospeciosus flavus</name>
    <dbReference type="NCBI Taxonomy" id="3032283"/>
    <lineage>
        <taxon>Archaea</taxon>
        <taxon>Methanobacteriati</taxon>
        <taxon>Methanobacteriota</taxon>
        <taxon>Stenosarchaea group</taxon>
        <taxon>Halobacteria</taxon>
        <taxon>Halobacteriales</taxon>
        <taxon>Halobacteriaceae</taxon>
        <taxon>Halospeciosus</taxon>
    </lineage>
</organism>
<keyword evidence="4" id="KW-1185">Reference proteome</keyword>
<dbReference type="EMBL" id="JBHTAR010000002">
    <property type="protein sequence ID" value="MFC7198007.1"/>
    <property type="molecule type" value="Genomic_DNA"/>
</dbReference>
<dbReference type="InterPro" id="IPR003615">
    <property type="entry name" value="HNH_nuc"/>
</dbReference>
<evidence type="ECO:0000259" key="1">
    <source>
        <dbReference type="Pfam" id="PF13391"/>
    </source>
</evidence>
<proteinExistence type="predicted"/>
<reference evidence="4" key="2">
    <citation type="journal article" date="2019" name="Int. J. Syst. Evol. Microbiol.">
        <title>The Global Catalogue of Microorganisms (GCM) 10K type strain sequencing project: providing services to taxonomists for standard genome sequencing and annotation.</title>
        <authorList>
            <consortium name="The Broad Institute Genomics Platform"/>
            <consortium name="The Broad Institute Genome Sequencing Center for Infectious Disease"/>
            <person name="Wu L."/>
            <person name="Ma J."/>
        </authorList>
    </citation>
    <scope>NUCLEOTIDE SEQUENCE [LARGE SCALE GENOMIC DNA]</scope>
    <source>
        <strain evidence="4">XZGYJ-43</strain>
    </source>
</reference>
<dbReference type="Pfam" id="PF13391">
    <property type="entry name" value="HNH_2"/>
    <property type="match status" value="1"/>
</dbReference>
<feature type="domain" description="HNH nuclease" evidence="1">
    <location>
        <begin position="212"/>
        <end position="263"/>
    </location>
</feature>
<evidence type="ECO:0000313" key="2">
    <source>
        <dbReference type="EMBL" id="MFC7198007.1"/>
    </source>
</evidence>
<keyword evidence="2" id="KW-0378">Hydrolase</keyword>
<reference evidence="2" key="1">
    <citation type="journal article" date="2014" name="Int. J. Syst. Evol. Microbiol.">
        <title>Complete genome sequence of Corynebacterium casei LMG S-19264T (=DSM 44701T), isolated from a smear-ripened cheese.</title>
        <authorList>
            <consortium name="US DOE Joint Genome Institute (JGI-PGF)"/>
            <person name="Walter F."/>
            <person name="Albersmeier A."/>
            <person name="Kalinowski J."/>
            <person name="Ruckert C."/>
        </authorList>
    </citation>
    <scope>NUCLEOTIDE SEQUENCE [LARGE SCALE GENOMIC DNA]</scope>
    <source>
        <strain evidence="2">NBRC 114356</strain>
    </source>
</reference>
<accession>A0ABD5YXA6</accession>
<keyword evidence="2" id="KW-0540">Nuclease</keyword>
<evidence type="ECO:0000313" key="3">
    <source>
        <dbReference type="EMBL" id="MFC7198913.1"/>
    </source>
</evidence>
<dbReference type="EMBL" id="JBHTAR010000011">
    <property type="protein sequence ID" value="MFC7198913.1"/>
    <property type="molecule type" value="Genomic_DNA"/>
</dbReference>
<sequence>MGATVWLFNIKPENWEGCVNGPPSLDVHDGHIGYPWHGLSSHISYVADRLQPGDTAIVRKSEHGVVGVWTVEATAPVADQDHHQWKDDYAHFVYCRPLVREFDEPLDDTAFIDGDEFAKFVRAANALDPEYVERYITHLLADVDLPDNVRRILELDREMAREARALNGDIGQGGEGGGRTTASGTIRNYTVETVEVSAGFRDRVLSRYDDQCLLTELEGSPFVTLSHIVPRAETVEVAEHPDNVLILNWLHHQAFDAGLFTLDGDQRLHVHPEFEAQTEFFEETLVRRDGERVQFPDRASVGEEFLKERNAGLEWW</sequence>